<dbReference type="RefSeq" id="WP_094799985.1">
    <property type="nucleotide sequence ID" value="NZ_NEVP01000006.1"/>
</dbReference>
<evidence type="ECO:0008006" key="5">
    <source>
        <dbReference type="Google" id="ProtNLM"/>
    </source>
</evidence>
<organism evidence="3 4">
    <name type="scientific">Bordetella genomosp. 5</name>
    <dbReference type="NCBI Taxonomy" id="1395608"/>
    <lineage>
        <taxon>Bacteria</taxon>
        <taxon>Pseudomonadati</taxon>
        <taxon>Pseudomonadota</taxon>
        <taxon>Betaproteobacteria</taxon>
        <taxon>Burkholderiales</taxon>
        <taxon>Alcaligenaceae</taxon>
        <taxon>Bordetella</taxon>
    </lineage>
</organism>
<feature type="signal peptide" evidence="2">
    <location>
        <begin position="1"/>
        <end position="35"/>
    </location>
</feature>
<protein>
    <recommendedName>
        <fullName evidence="5">DUF2092 domain-containing protein</fullName>
    </recommendedName>
</protein>
<keyword evidence="1 2" id="KW-0732">Signal</keyword>
<sequence length="284" mass="30706">MTCPDAGVPRARCALRPTLIRCATLFVLTAGAAQAQTQPATSVMEMAAPESAALDPGTLAALDAMGRALRALPAFRVDAVSSTDAVLDTGQNVAMLHQTQLDVRRPDRARARVRGNGPERGMVYDGSRFTLYTAGGNGAQGYYGTVAAPPDLNALVDTLATRYGIELPLADLFYWGRSPDDVRQLVSAERIGLDRIGPHWCHHYALRQPGVDWEVWLQAGARPLPCRLVLTDTSLVSRPRHQVDYTWTLSPTFSAEHFRFRPEAGARAVPIETPPAPPTQGATP</sequence>
<name>A0A261TQU8_9BORD</name>
<comment type="caution">
    <text evidence="3">The sequence shown here is derived from an EMBL/GenBank/DDBJ whole genome shotgun (WGS) entry which is preliminary data.</text>
</comment>
<dbReference type="InterPro" id="IPR019207">
    <property type="entry name" value="DUF2092"/>
</dbReference>
<dbReference type="OrthoDB" id="116979at2"/>
<reference evidence="3 4" key="1">
    <citation type="submission" date="2017-05" db="EMBL/GenBank/DDBJ databases">
        <title>Complete and WGS of Bordetella genogroups.</title>
        <authorList>
            <person name="Spilker T."/>
            <person name="LiPuma J."/>
        </authorList>
    </citation>
    <scope>NUCLEOTIDE SEQUENCE [LARGE SCALE GENOMIC DNA]</scope>
    <source>
        <strain evidence="3 4">AU10456</strain>
    </source>
</reference>
<evidence type="ECO:0000313" key="4">
    <source>
        <dbReference type="Proteomes" id="UP000216913"/>
    </source>
</evidence>
<dbReference type="EMBL" id="NEVP01000006">
    <property type="protein sequence ID" value="OZI52028.1"/>
    <property type="molecule type" value="Genomic_DNA"/>
</dbReference>
<accession>A0A261TQU8</accession>
<gene>
    <name evidence="3" type="ORF">CAL25_11015</name>
</gene>
<dbReference type="InterPro" id="IPR029046">
    <property type="entry name" value="LolA/LolB/LppX"/>
</dbReference>
<dbReference type="Pfam" id="PF09865">
    <property type="entry name" value="DUF2092"/>
    <property type="match status" value="1"/>
</dbReference>
<dbReference type="AlphaFoldDB" id="A0A261TQU8"/>
<keyword evidence="4" id="KW-1185">Reference proteome</keyword>
<dbReference type="Proteomes" id="UP000216913">
    <property type="component" value="Unassembled WGS sequence"/>
</dbReference>
<dbReference type="SUPFAM" id="SSF89392">
    <property type="entry name" value="Prokaryotic lipoproteins and lipoprotein localization factors"/>
    <property type="match status" value="1"/>
</dbReference>
<evidence type="ECO:0000256" key="1">
    <source>
        <dbReference type="ARBA" id="ARBA00022729"/>
    </source>
</evidence>
<evidence type="ECO:0000256" key="2">
    <source>
        <dbReference type="SAM" id="SignalP"/>
    </source>
</evidence>
<evidence type="ECO:0000313" key="3">
    <source>
        <dbReference type="EMBL" id="OZI52028.1"/>
    </source>
</evidence>
<proteinExistence type="predicted"/>
<feature type="chain" id="PRO_5012311538" description="DUF2092 domain-containing protein" evidence="2">
    <location>
        <begin position="36"/>
        <end position="284"/>
    </location>
</feature>